<dbReference type="PANTHER" id="PTHR35046">
    <property type="entry name" value="ZINC KNUCKLE (CCHC-TYPE) FAMILY PROTEIN"/>
    <property type="match status" value="1"/>
</dbReference>
<dbReference type="PANTHER" id="PTHR35046:SF9">
    <property type="entry name" value="RNA-DIRECTED DNA POLYMERASE"/>
    <property type="match status" value="1"/>
</dbReference>
<feature type="domain" description="Tf2-1-like SH3-like" evidence="2">
    <location>
        <begin position="149"/>
        <end position="210"/>
    </location>
</feature>
<dbReference type="Pfam" id="PF24626">
    <property type="entry name" value="SH3_Tf2-1"/>
    <property type="match status" value="1"/>
</dbReference>
<protein>
    <recommendedName>
        <fullName evidence="2">Tf2-1-like SH3-like domain-containing protein</fullName>
    </recommendedName>
</protein>
<evidence type="ECO:0000313" key="4">
    <source>
        <dbReference type="Proteomes" id="UP000257109"/>
    </source>
</evidence>
<proteinExistence type="predicted"/>
<feature type="transmembrane region" description="Helical" evidence="1">
    <location>
        <begin position="12"/>
        <end position="32"/>
    </location>
</feature>
<dbReference type="InterPro" id="IPR056924">
    <property type="entry name" value="SH3_Tf2-1"/>
</dbReference>
<dbReference type="OrthoDB" id="1935586at2759"/>
<keyword evidence="4" id="KW-1185">Reference proteome</keyword>
<keyword evidence="1" id="KW-0472">Membrane</keyword>
<organism evidence="3 4">
    <name type="scientific">Mucuna pruriens</name>
    <name type="common">Velvet bean</name>
    <name type="synonym">Dolichos pruriens</name>
    <dbReference type="NCBI Taxonomy" id="157652"/>
    <lineage>
        <taxon>Eukaryota</taxon>
        <taxon>Viridiplantae</taxon>
        <taxon>Streptophyta</taxon>
        <taxon>Embryophyta</taxon>
        <taxon>Tracheophyta</taxon>
        <taxon>Spermatophyta</taxon>
        <taxon>Magnoliopsida</taxon>
        <taxon>eudicotyledons</taxon>
        <taxon>Gunneridae</taxon>
        <taxon>Pentapetalae</taxon>
        <taxon>rosids</taxon>
        <taxon>fabids</taxon>
        <taxon>Fabales</taxon>
        <taxon>Fabaceae</taxon>
        <taxon>Papilionoideae</taxon>
        <taxon>50 kb inversion clade</taxon>
        <taxon>NPAAA clade</taxon>
        <taxon>indigoferoid/millettioid clade</taxon>
        <taxon>Phaseoleae</taxon>
        <taxon>Mucuna</taxon>
    </lineage>
</organism>
<gene>
    <name evidence="3" type="ORF">CR513_48318</name>
</gene>
<dbReference type="SUPFAM" id="SSF53098">
    <property type="entry name" value="Ribonuclease H-like"/>
    <property type="match status" value="1"/>
</dbReference>
<feature type="transmembrane region" description="Helical" evidence="1">
    <location>
        <begin position="293"/>
        <end position="313"/>
    </location>
</feature>
<dbReference type="GO" id="GO:0003676">
    <property type="term" value="F:nucleic acid binding"/>
    <property type="evidence" value="ECO:0007669"/>
    <property type="project" value="InterPro"/>
</dbReference>
<feature type="non-terminal residue" evidence="3">
    <location>
        <position position="1"/>
    </location>
</feature>
<keyword evidence="1" id="KW-0812">Transmembrane</keyword>
<dbReference type="STRING" id="157652.A0A371F1Q3"/>
<evidence type="ECO:0000313" key="3">
    <source>
        <dbReference type="EMBL" id="RDX72225.1"/>
    </source>
</evidence>
<evidence type="ECO:0000259" key="2">
    <source>
        <dbReference type="Pfam" id="PF24626"/>
    </source>
</evidence>
<reference evidence="3" key="1">
    <citation type="submission" date="2018-05" db="EMBL/GenBank/DDBJ databases">
        <title>Draft genome of Mucuna pruriens seed.</title>
        <authorList>
            <person name="Nnadi N.E."/>
            <person name="Vos R."/>
            <person name="Hasami M.H."/>
            <person name="Devisetty U.K."/>
            <person name="Aguiy J.C."/>
        </authorList>
    </citation>
    <scope>NUCLEOTIDE SEQUENCE [LARGE SCALE GENOMIC DNA]</scope>
    <source>
        <strain evidence="3">JCA_2017</strain>
    </source>
</reference>
<name>A0A371F1Q3_MUCPR</name>
<comment type="caution">
    <text evidence="3">The sequence shown here is derived from an EMBL/GenBank/DDBJ whole genome shotgun (WGS) entry which is preliminary data.</text>
</comment>
<evidence type="ECO:0000256" key="1">
    <source>
        <dbReference type="SAM" id="Phobius"/>
    </source>
</evidence>
<dbReference type="InterPro" id="IPR036397">
    <property type="entry name" value="RNaseH_sf"/>
</dbReference>
<dbReference type="InterPro" id="IPR012337">
    <property type="entry name" value="RNaseH-like_sf"/>
</dbReference>
<dbReference type="EMBL" id="QJKJ01011000">
    <property type="protein sequence ID" value="RDX72225.1"/>
    <property type="molecule type" value="Genomic_DNA"/>
</dbReference>
<dbReference type="AlphaFoldDB" id="A0A371F1Q3"/>
<accession>A0A371F1Q3</accession>
<sequence length="436" mass="50022">MNTSKKPMNFVLMEPMEISIGIMVSSIANLFFKEVVRLHDLPKIIVSNRDSKILWTKPNTKLLFSTTCHPQVDGQTKVTNRTLSQLLRCFVGKSLKFWEEWLPHIKFVYNMVVNTTISYSSFELICMLKLVLTLRKMLNNMLTGLTRKGDIVWVYLKKERFPTLRKSKLLLRGDGPFKVIRKIIYNTYILDIPQTYEVNHTFHVTNLSAFDKKNSFQEGEPDVIMTNLEEEPQASKEDKEIIDTQALQGPMREGRLKKLQEKVLQKISLLKSLEKPSPSSSPTIYFVWIRRPWLAGFLGYLFFYPSPFFLTLLSMSNLDKLHVYDPEIDSIFHRLIRSPRSSEVANSRLNSSVFAYDSTNSAFASDHTNNANFVSHLANSSSSSDSDFGVGISNLDTHKHLKKFNVVCSTTRPLGIREDYIKMKAFPFSLDGATNC</sequence>
<dbReference type="Proteomes" id="UP000257109">
    <property type="component" value="Unassembled WGS sequence"/>
</dbReference>
<keyword evidence="1" id="KW-1133">Transmembrane helix</keyword>
<dbReference type="Gene3D" id="3.30.420.10">
    <property type="entry name" value="Ribonuclease H-like superfamily/Ribonuclease H"/>
    <property type="match status" value="1"/>
</dbReference>